<reference evidence="2" key="1">
    <citation type="submission" date="2021-03" db="EMBL/GenBank/DDBJ databases">
        <title>Draft genome sequence of rust myrtle Austropuccinia psidii MF-1, a brazilian biotype.</title>
        <authorList>
            <person name="Quecine M.C."/>
            <person name="Pachon D.M.R."/>
            <person name="Bonatelli M.L."/>
            <person name="Correr F.H."/>
            <person name="Franceschini L.M."/>
            <person name="Leite T.F."/>
            <person name="Margarido G.R.A."/>
            <person name="Almeida C.A."/>
            <person name="Ferrarezi J.A."/>
            <person name="Labate C.A."/>
        </authorList>
    </citation>
    <scope>NUCLEOTIDE SEQUENCE</scope>
    <source>
        <strain evidence="2">MF-1</strain>
    </source>
</reference>
<feature type="compositionally biased region" description="Polar residues" evidence="1">
    <location>
        <begin position="20"/>
        <end position="29"/>
    </location>
</feature>
<organism evidence="2 3">
    <name type="scientific">Austropuccinia psidii MF-1</name>
    <dbReference type="NCBI Taxonomy" id="1389203"/>
    <lineage>
        <taxon>Eukaryota</taxon>
        <taxon>Fungi</taxon>
        <taxon>Dikarya</taxon>
        <taxon>Basidiomycota</taxon>
        <taxon>Pucciniomycotina</taxon>
        <taxon>Pucciniomycetes</taxon>
        <taxon>Pucciniales</taxon>
        <taxon>Sphaerophragmiaceae</taxon>
        <taxon>Austropuccinia</taxon>
    </lineage>
</organism>
<evidence type="ECO:0000256" key="1">
    <source>
        <dbReference type="SAM" id="MobiDB-lite"/>
    </source>
</evidence>
<accession>A0A9Q3HJV0</accession>
<evidence type="ECO:0000313" key="2">
    <source>
        <dbReference type="EMBL" id="MBW0504385.1"/>
    </source>
</evidence>
<protein>
    <submittedName>
        <fullName evidence="2">Uncharacterized protein</fullName>
    </submittedName>
</protein>
<name>A0A9Q3HJV0_9BASI</name>
<gene>
    <name evidence="2" type="ORF">O181_044100</name>
</gene>
<dbReference type="EMBL" id="AVOT02017900">
    <property type="protein sequence ID" value="MBW0504385.1"/>
    <property type="molecule type" value="Genomic_DNA"/>
</dbReference>
<feature type="compositionally biased region" description="Polar residues" evidence="1">
    <location>
        <begin position="65"/>
        <end position="74"/>
    </location>
</feature>
<proteinExistence type="predicted"/>
<dbReference type="Proteomes" id="UP000765509">
    <property type="component" value="Unassembled WGS sequence"/>
</dbReference>
<feature type="region of interest" description="Disordered" evidence="1">
    <location>
        <begin position="17"/>
        <end position="74"/>
    </location>
</feature>
<sequence>MTQALFFLFDGVEENFIPPETQSQGSTPVISEELESRKGKGKRHSESLVTANKCAPLASQRSRKPQNSASIQGKPTLITYTGNITITNPVVTSKGKFPKGVDNKFVQGTFKGTSQRTEKVCQEPEDQEEDTLDTVVDGKKMREIIPTLPLTFQLNRNLKPEDCKDMNKALQLHALLKNLFQWSMDNKRSKLMIILKMNFIL</sequence>
<comment type="caution">
    <text evidence="2">The sequence shown here is derived from an EMBL/GenBank/DDBJ whole genome shotgun (WGS) entry which is preliminary data.</text>
</comment>
<keyword evidence="3" id="KW-1185">Reference proteome</keyword>
<evidence type="ECO:0000313" key="3">
    <source>
        <dbReference type="Proteomes" id="UP000765509"/>
    </source>
</evidence>
<dbReference type="AlphaFoldDB" id="A0A9Q3HJV0"/>